<dbReference type="EC" id="2.7.13.3" evidence="3"/>
<keyword evidence="13 14" id="KW-0472">Membrane</keyword>
<dbReference type="Gene3D" id="3.30.565.10">
    <property type="entry name" value="Histidine kinase-like ATPase, C-terminal domain"/>
    <property type="match status" value="1"/>
</dbReference>
<dbReference type="SUPFAM" id="SSF158472">
    <property type="entry name" value="HAMP domain-like"/>
    <property type="match status" value="1"/>
</dbReference>
<dbReference type="InterPro" id="IPR036097">
    <property type="entry name" value="HisK_dim/P_sf"/>
</dbReference>
<dbReference type="PANTHER" id="PTHR45528">
    <property type="entry name" value="SENSOR HISTIDINE KINASE CPXA"/>
    <property type="match status" value="1"/>
</dbReference>
<protein>
    <recommendedName>
        <fullName evidence="3">histidine kinase</fullName>
        <ecNumber evidence="3">2.7.13.3</ecNumber>
    </recommendedName>
</protein>
<dbReference type="InterPro" id="IPR003660">
    <property type="entry name" value="HAMP_dom"/>
</dbReference>
<keyword evidence="5" id="KW-0597">Phosphoprotein</keyword>
<keyword evidence="11 14" id="KW-1133">Transmembrane helix</keyword>
<dbReference type="InterPro" id="IPR050398">
    <property type="entry name" value="HssS/ArlS-like"/>
</dbReference>
<evidence type="ECO:0000313" key="18">
    <source>
        <dbReference type="Proteomes" id="UP000092611"/>
    </source>
</evidence>
<dbReference type="SMART" id="SM00388">
    <property type="entry name" value="HisKA"/>
    <property type="match status" value="1"/>
</dbReference>
<keyword evidence="7 14" id="KW-0812">Transmembrane</keyword>
<keyword evidence="4" id="KW-1003">Cell membrane</keyword>
<feature type="domain" description="Histidine kinase" evidence="15">
    <location>
        <begin position="248"/>
        <end position="465"/>
    </location>
</feature>
<keyword evidence="12" id="KW-0902">Two-component regulatory system</keyword>
<dbReference type="SMART" id="SM00304">
    <property type="entry name" value="HAMP"/>
    <property type="match status" value="1"/>
</dbReference>
<dbReference type="GO" id="GO:0000155">
    <property type="term" value="F:phosphorelay sensor kinase activity"/>
    <property type="evidence" value="ECO:0007669"/>
    <property type="project" value="InterPro"/>
</dbReference>
<dbReference type="NCBIfam" id="NF007007">
    <property type="entry name" value="PRK09470.1"/>
    <property type="match status" value="1"/>
</dbReference>
<dbReference type="Gene3D" id="6.10.340.10">
    <property type="match status" value="1"/>
</dbReference>
<dbReference type="InterPro" id="IPR036890">
    <property type="entry name" value="HATPase_C_sf"/>
</dbReference>
<evidence type="ECO:0000256" key="6">
    <source>
        <dbReference type="ARBA" id="ARBA00022679"/>
    </source>
</evidence>
<dbReference type="Pfam" id="PF00672">
    <property type="entry name" value="HAMP"/>
    <property type="match status" value="1"/>
</dbReference>
<keyword evidence="8" id="KW-0547">Nucleotide-binding</keyword>
<evidence type="ECO:0000256" key="13">
    <source>
        <dbReference type="ARBA" id="ARBA00023136"/>
    </source>
</evidence>
<dbReference type="AlphaFoldDB" id="A0A1B8PGR8"/>
<dbReference type="RefSeq" id="WP_065245767.1">
    <property type="nucleotide sequence ID" value="NZ_LZDL01000005.1"/>
</dbReference>
<evidence type="ECO:0000256" key="3">
    <source>
        <dbReference type="ARBA" id="ARBA00012438"/>
    </source>
</evidence>
<dbReference type="InterPro" id="IPR003661">
    <property type="entry name" value="HisK_dim/P_dom"/>
</dbReference>
<dbReference type="InterPro" id="IPR038515">
    <property type="entry name" value="CpxA_peri_sf"/>
</dbReference>
<evidence type="ECO:0000256" key="9">
    <source>
        <dbReference type="ARBA" id="ARBA00022777"/>
    </source>
</evidence>
<feature type="transmembrane region" description="Helical" evidence="14">
    <location>
        <begin position="166"/>
        <end position="184"/>
    </location>
</feature>
<comment type="subcellular location">
    <subcellularLocation>
        <location evidence="2">Cell membrane</location>
        <topology evidence="2">Multi-pass membrane protein</topology>
    </subcellularLocation>
</comment>
<dbReference type="PRINTS" id="PR00344">
    <property type="entry name" value="BCTRLSENSOR"/>
</dbReference>
<evidence type="ECO:0000256" key="14">
    <source>
        <dbReference type="SAM" id="Phobius"/>
    </source>
</evidence>
<evidence type="ECO:0000256" key="10">
    <source>
        <dbReference type="ARBA" id="ARBA00022840"/>
    </source>
</evidence>
<dbReference type="SUPFAM" id="SSF47384">
    <property type="entry name" value="Homodimeric domain of signal transducing histidine kinase"/>
    <property type="match status" value="1"/>
</dbReference>
<dbReference type="Gene3D" id="3.30.450.210">
    <property type="entry name" value="Two-component sensor protein CpxA, periplasmic domain"/>
    <property type="match status" value="1"/>
</dbReference>
<dbReference type="EMBL" id="LZDL01000005">
    <property type="protein sequence ID" value="OBX48161.1"/>
    <property type="molecule type" value="Genomic_DNA"/>
</dbReference>
<dbReference type="InterPro" id="IPR003594">
    <property type="entry name" value="HATPase_dom"/>
</dbReference>
<gene>
    <name evidence="17" type="ORF">A9Z62_06165</name>
</gene>
<accession>A0A1B8PGR8</accession>
<evidence type="ECO:0000256" key="5">
    <source>
        <dbReference type="ARBA" id="ARBA00022553"/>
    </source>
</evidence>
<dbReference type="InterPro" id="IPR004358">
    <property type="entry name" value="Sig_transdc_His_kin-like_C"/>
</dbReference>
<evidence type="ECO:0000256" key="7">
    <source>
        <dbReference type="ARBA" id="ARBA00022692"/>
    </source>
</evidence>
<organism evidence="17 18">
    <name type="scientific">Haemophilus haemolyticus</name>
    <dbReference type="NCBI Taxonomy" id="726"/>
    <lineage>
        <taxon>Bacteria</taxon>
        <taxon>Pseudomonadati</taxon>
        <taxon>Pseudomonadota</taxon>
        <taxon>Gammaproteobacteria</taxon>
        <taxon>Pasteurellales</taxon>
        <taxon>Pasteurellaceae</taxon>
        <taxon>Haemophilus</taxon>
    </lineage>
</organism>
<dbReference type="InterPro" id="IPR005467">
    <property type="entry name" value="His_kinase_dom"/>
</dbReference>
<comment type="caution">
    <text evidence="17">The sequence shown here is derived from an EMBL/GenBank/DDBJ whole genome shotgun (WGS) entry which is preliminary data.</text>
</comment>
<evidence type="ECO:0000256" key="11">
    <source>
        <dbReference type="ARBA" id="ARBA00022989"/>
    </source>
</evidence>
<feature type="domain" description="HAMP" evidence="16">
    <location>
        <begin position="186"/>
        <end position="240"/>
    </location>
</feature>
<dbReference type="PROSITE" id="PS50109">
    <property type="entry name" value="HIS_KIN"/>
    <property type="match status" value="1"/>
</dbReference>
<dbReference type="Pfam" id="PF00512">
    <property type="entry name" value="HisKA"/>
    <property type="match status" value="1"/>
</dbReference>
<evidence type="ECO:0000313" key="17">
    <source>
        <dbReference type="EMBL" id="OBX48161.1"/>
    </source>
</evidence>
<dbReference type="GO" id="GO:0005886">
    <property type="term" value="C:plasma membrane"/>
    <property type="evidence" value="ECO:0007669"/>
    <property type="project" value="UniProtKB-SubCell"/>
</dbReference>
<keyword evidence="9 17" id="KW-0418">Kinase</keyword>
<dbReference type="SUPFAM" id="SSF55874">
    <property type="entry name" value="ATPase domain of HSP90 chaperone/DNA topoisomerase II/histidine kinase"/>
    <property type="match status" value="1"/>
</dbReference>
<dbReference type="Proteomes" id="UP000092611">
    <property type="component" value="Unassembled WGS sequence"/>
</dbReference>
<name>A0A1B8PGR8_HAEHA</name>
<dbReference type="Pfam" id="PF02518">
    <property type="entry name" value="HATPase_c"/>
    <property type="match status" value="1"/>
</dbReference>
<dbReference type="Gene3D" id="1.10.287.130">
    <property type="match status" value="1"/>
</dbReference>
<evidence type="ECO:0000259" key="16">
    <source>
        <dbReference type="PROSITE" id="PS50885"/>
    </source>
</evidence>
<keyword evidence="10" id="KW-0067">ATP-binding</keyword>
<sequence>MKLRSLFSLNQLAIRTFALFWFSFFIMMSLVIALPNFDLRLYSPLKESDIVNYQKEILNIVRNGQLQGLISEVPILHSDKFQPSRPVLINLKTKNILGELPEEAPYIRRFADVSGDFSEPKRKNFNELQLSGPFQVYLGDTASYALYFISYVNPQREIFNYVFDRPIILILLILLITSPLLWWFTRMLTNPISRLQEAANSVALGNFKIDKSLIANGPLEIRQVGQSFNRMASSIDHLISNQQTLLSSISHELKTPLTRLQLATALVRHECGETESVKRIEREIGRMDKMISELLLLSRHQMNSQVERDIFYANTLWTDIINDAKFEAEQRGITFLTNIRLPKNKLQLNGNFRLLESAVENIMTNALKYTKDKIELHIFIQEEEEEEEFLRIRIDDNGSGVHPDEFEKIFKPFYRVDETRTRTTGGTGLGLAIVSNVIQEHQGKVWAEKSPLGGLAVTIRLPLWISN</sequence>
<evidence type="ECO:0000256" key="12">
    <source>
        <dbReference type="ARBA" id="ARBA00023012"/>
    </source>
</evidence>
<evidence type="ECO:0000256" key="2">
    <source>
        <dbReference type="ARBA" id="ARBA00004651"/>
    </source>
</evidence>
<dbReference type="PROSITE" id="PS50885">
    <property type="entry name" value="HAMP"/>
    <property type="match status" value="1"/>
</dbReference>
<feature type="transmembrane region" description="Helical" evidence="14">
    <location>
        <begin position="12"/>
        <end position="34"/>
    </location>
</feature>
<dbReference type="GO" id="GO:0005524">
    <property type="term" value="F:ATP binding"/>
    <property type="evidence" value="ECO:0007669"/>
    <property type="project" value="UniProtKB-KW"/>
</dbReference>
<feature type="transmembrane region" description="Helical" evidence="14">
    <location>
        <begin position="134"/>
        <end position="154"/>
    </location>
</feature>
<evidence type="ECO:0000259" key="15">
    <source>
        <dbReference type="PROSITE" id="PS50109"/>
    </source>
</evidence>
<evidence type="ECO:0000256" key="4">
    <source>
        <dbReference type="ARBA" id="ARBA00022475"/>
    </source>
</evidence>
<comment type="catalytic activity">
    <reaction evidence="1">
        <text>ATP + protein L-histidine = ADP + protein N-phospho-L-histidine.</text>
        <dbReference type="EC" id="2.7.13.3"/>
    </reaction>
</comment>
<reference evidence="17 18" key="1">
    <citation type="submission" date="2016-06" db="EMBL/GenBank/DDBJ databases">
        <title>Draft genome of Haemophilus haemolyticus CCUG 24149.</title>
        <authorList>
            <person name="Engstrom-Jakobsson H."/>
            <person name="Salva-Serra F."/>
            <person name="Thorell K."/>
            <person name="Gonzales-Siles L."/>
            <person name="Karlsson R."/>
            <person name="Boulund F."/>
            <person name="Engstrand L."/>
            <person name="Kristiansson E."/>
            <person name="Moore E."/>
        </authorList>
    </citation>
    <scope>NUCLEOTIDE SEQUENCE [LARGE SCALE GENOMIC DNA]</scope>
    <source>
        <strain evidence="17 18">CCUG 24149</strain>
    </source>
</reference>
<dbReference type="InterPro" id="IPR058125">
    <property type="entry name" value="CpxA"/>
</dbReference>
<dbReference type="CDD" id="cd00082">
    <property type="entry name" value="HisKA"/>
    <property type="match status" value="1"/>
</dbReference>
<dbReference type="FunFam" id="3.30.565.10:FF:000011">
    <property type="entry name" value="Sensor histidine kinase CpxA"/>
    <property type="match status" value="1"/>
</dbReference>
<evidence type="ECO:0000256" key="1">
    <source>
        <dbReference type="ARBA" id="ARBA00000085"/>
    </source>
</evidence>
<keyword evidence="6" id="KW-0808">Transferase</keyword>
<dbReference type="PANTHER" id="PTHR45528:SF1">
    <property type="entry name" value="SENSOR HISTIDINE KINASE CPXA"/>
    <property type="match status" value="1"/>
</dbReference>
<evidence type="ECO:0000256" key="8">
    <source>
        <dbReference type="ARBA" id="ARBA00022741"/>
    </source>
</evidence>
<dbReference type="CDD" id="cd06225">
    <property type="entry name" value="HAMP"/>
    <property type="match status" value="1"/>
</dbReference>
<proteinExistence type="predicted"/>
<dbReference type="OrthoDB" id="9804645at2"/>
<dbReference type="SMART" id="SM00387">
    <property type="entry name" value="HATPase_c"/>
    <property type="match status" value="1"/>
</dbReference>